<dbReference type="SMART" id="SM00847">
    <property type="entry name" value="HA2"/>
    <property type="match status" value="1"/>
</dbReference>
<feature type="compositionally biased region" description="Basic and acidic residues" evidence="5">
    <location>
        <begin position="981"/>
        <end position="990"/>
    </location>
</feature>
<feature type="compositionally biased region" description="Acidic residues" evidence="5">
    <location>
        <begin position="1002"/>
        <end position="1014"/>
    </location>
</feature>
<protein>
    <recommendedName>
        <fullName evidence="10">RNA helicase</fullName>
    </recommendedName>
</protein>
<dbReference type="InterPro" id="IPR027417">
    <property type="entry name" value="P-loop_NTPase"/>
</dbReference>
<evidence type="ECO:0000313" key="8">
    <source>
        <dbReference type="EnsemblMetazoa" id="XP_038065790.1"/>
    </source>
</evidence>
<dbReference type="Pfam" id="PF04408">
    <property type="entry name" value="WHD_HA2"/>
    <property type="match status" value="1"/>
</dbReference>
<feature type="compositionally biased region" description="Basic residues" evidence="5">
    <location>
        <begin position="141"/>
        <end position="157"/>
    </location>
</feature>
<dbReference type="SMART" id="SM00490">
    <property type="entry name" value="HELICc"/>
    <property type="match status" value="1"/>
</dbReference>
<keyword evidence="3" id="KW-0347">Helicase</keyword>
<keyword evidence="2" id="KW-0378">Hydrolase</keyword>
<feature type="region of interest" description="Disordered" evidence="5">
    <location>
        <begin position="1271"/>
        <end position="1290"/>
    </location>
</feature>
<dbReference type="FunFam" id="1.20.120.1080:FF:000005">
    <property type="entry name" value="ATP-dependent helicase HrpA"/>
    <property type="match status" value="1"/>
</dbReference>
<dbReference type="CDD" id="cd17979">
    <property type="entry name" value="DEXHc_DHX34"/>
    <property type="match status" value="1"/>
</dbReference>
<dbReference type="SMART" id="SM00487">
    <property type="entry name" value="DEXDc"/>
    <property type="match status" value="1"/>
</dbReference>
<dbReference type="InterPro" id="IPR048333">
    <property type="entry name" value="HA2_WH"/>
</dbReference>
<feature type="domain" description="Helicase ATP-binding" evidence="6">
    <location>
        <begin position="430"/>
        <end position="590"/>
    </location>
</feature>
<feature type="region of interest" description="Disordered" evidence="5">
    <location>
        <begin position="1098"/>
        <end position="1119"/>
    </location>
</feature>
<evidence type="ECO:0000256" key="5">
    <source>
        <dbReference type="SAM" id="MobiDB-lite"/>
    </source>
</evidence>
<dbReference type="Gene3D" id="3.40.50.300">
    <property type="entry name" value="P-loop containing nucleotide triphosphate hydrolases"/>
    <property type="match status" value="2"/>
</dbReference>
<feature type="compositionally biased region" description="Basic and acidic residues" evidence="5">
    <location>
        <begin position="211"/>
        <end position="221"/>
    </location>
</feature>
<dbReference type="FunFam" id="3.40.50.300:FF:000725">
    <property type="entry name" value="probable ATP-dependent RNA helicase DHX34"/>
    <property type="match status" value="1"/>
</dbReference>
<organism evidence="8 9">
    <name type="scientific">Patiria miniata</name>
    <name type="common">Bat star</name>
    <name type="synonym">Asterina miniata</name>
    <dbReference type="NCBI Taxonomy" id="46514"/>
    <lineage>
        <taxon>Eukaryota</taxon>
        <taxon>Metazoa</taxon>
        <taxon>Echinodermata</taxon>
        <taxon>Eleutherozoa</taxon>
        <taxon>Asterozoa</taxon>
        <taxon>Asteroidea</taxon>
        <taxon>Valvatacea</taxon>
        <taxon>Valvatida</taxon>
        <taxon>Asterinidae</taxon>
        <taxon>Patiria</taxon>
    </lineage>
</organism>
<reference evidence="8" key="1">
    <citation type="submission" date="2022-11" db="UniProtKB">
        <authorList>
            <consortium name="EnsemblMetazoa"/>
        </authorList>
    </citation>
    <scope>IDENTIFICATION</scope>
</reference>
<keyword evidence="4" id="KW-0067">ATP-binding</keyword>
<dbReference type="Pfam" id="PF00270">
    <property type="entry name" value="DEAD"/>
    <property type="match status" value="1"/>
</dbReference>
<feature type="compositionally biased region" description="Basic and acidic residues" evidence="5">
    <location>
        <begin position="58"/>
        <end position="74"/>
    </location>
</feature>
<feature type="compositionally biased region" description="Basic residues" evidence="5">
    <location>
        <begin position="75"/>
        <end position="89"/>
    </location>
</feature>
<dbReference type="InterPro" id="IPR011545">
    <property type="entry name" value="DEAD/DEAH_box_helicase_dom"/>
</dbReference>
<dbReference type="Pfam" id="PF07717">
    <property type="entry name" value="OB_NTP_bind"/>
    <property type="match status" value="1"/>
</dbReference>
<keyword evidence="9" id="KW-1185">Reference proteome</keyword>
<dbReference type="InterPro" id="IPR007502">
    <property type="entry name" value="Helicase-assoc_dom"/>
</dbReference>
<dbReference type="Pfam" id="PF24485">
    <property type="entry name" value="zf-C2H2_DHX34"/>
    <property type="match status" value="1"/>
</dbReference>
<feature type="region of interest" description="Disordered" evidence="5">
    <location>
        <begin position="58"/>
        <end position="272"/>
    </location>
</feature>
<feature type="compositionally biased region" description="Basic residues" evidence="5">
    <location>
        <begin position="179"/>
        <end position="192"/>
    </location>
</feature>
<dbReference type="InterPro" id="IPR001650">
    <property type="entry name" value="Helicase_C-like"/>
</dbReference>
<evidence type="ECO:0008006" key="10">
    <source>
        <dbReference type="Google" id="ProtNLM"/>
    </source>
</evidence>
<dbReference type="GO" id="GO:0004386">
    <property type="term" value="F:helicase activity"/>
    <property type="evidence" value="ECO:0007669"/>
    <property type="project" value="UniProtKB-KW"/>
</dbReference>
<dbReference type="GeneID" id="119735914"/>
<evidence type="ECO:0000313" key="9">
    <source>
        <dbReference type="Proteomes" id="UP000887568"/>
    </source>
</evidence>
<evidence type="ECO:0000256" key="3">
    <source>
        <dbReference type="ARBA" id="ARBA00022806"/>
    </source>
</evidence>
<dbReference type="SUPFAM" id="SSF52540">
    <property type="entry name" value="P-loop containing nucleoside triphosphate hydrolases"/>
    <property type="match status" value="1"/>
</dbReference>
<dbReference type="RefSeq" id="XP_038065790.1">
    <property type="nucleotide sequence ID" value="XM_038209862.1"/>
</dbReference>
<dbReference type="PANTHER" id="PTHR18934">
    <property type="entry name" value="ATP-DEPENDENT RNA HELICASE"/>
    <property type="match status" value="1"/>
</dbReference>
<accession>A0A914AP38</accession>
<dbReference type="Pfam" id="PF21010">
    <property type="entry name" value="HA2_C"/>
    <property type="match status" value="1"/>
</dbReference>
<feature type="domain" description="Helicase C-terminal" evidence="7">
    <location>
        <begin position="626"/>
        <end position="794"/>
    </location>
</feature>
<evidence type="ECO:0000256" key="2">
    <source>
        <dbReference type="ARBA" id="ARBA00022801"/>
    </source>
</evidence>
<dbReference type="PANTHER" id="PTHR18934:SF221">
    <property type="entry name" value="ATP-DEPENDENT RNA HELICASE DHX34-RELATED"/>
    <property type="match status" value="1"/>
</dbReference>
<evidence type="ECO:0000256" key="4">
    <source>
        <dbReference type="ARBA" id="ARBA00022840"/>
    </source>
</evidence>
<feature type="region of interest" description="Disordered" evidence="5">
    <location>
        <begin position="981"/>
        <end position="1018"/>
    </location>
</feature>
<dbReference type="PROSITE" id="PS51192">
    <property type="entry name" value="HELICASE_ATP_BIND_1"/>
    <property type="match status" value="1"/>
</dbReference>
<feature type="compositionally biased region" description="Basic and acidic residues" evidence="5">
    <location>
        <begin position="230"/>
        <end position="272"/>
    </location>
</feature>
<name>A0A914AP38_PATMI</name>
<dbReference type="InterPro" id="IPR014001">
    <property type="entry name" value="Helicase_ATP-bd"/>
</dbReference>
<feature type="compositionally biased region" description="Basic and acidic residues" evidence="5">
    <location>
        <begin position="117"/>
        <end position="140"/>
    </location>
</feature>
<dbReference type="CDD" id="cd18791">
    <property type="entry name" value="SF2_C_RHA"/>
    <property type="match status" value="1"/>
</dbReference>
<evidence type="ECO:0000256" key="1">
    <source>
        <dbReference type="ARBA" id="ARBA00022741"/>
    </source>
</evidence>
<dbReference type="PROSITE" id="PS51194">
    <property type="entry name" value="HELICASE_CTER"/>
    <property type="match status" value="1"/>
</dbReference>
<dbReference type="EnsemblMetazoa" id="XM_038209862.1">
    <property type="protein sequence ID" value="XP_038065790.1"/>
    <property type="gene ID" value="LOC119735914"/>
</dbReference>
<dbReference type="InterPro" id="IPR056382">
    <property type="entry name" value="DHX34_Znf-C2H2"/>
</dbReference>
<keyword evidence="1" id="KW-0547">Nucleotide-binding</keyword>
<dbReference type="Pfam" id="PF00271">
    <property type="entry name" value="Helicase_C"/>
    <property type="match status" value="1"/>
</dbReference>
<dbReference type="GO" id="GO:0016787">
    <property type="term" value="F:hydrolase activity"/>
    <property type="evidence" value="ECO:0007669"/>
    <property type="project" value="UniProtKB-KW"/>
</dbReference>
<dbReference type="GO" id="GO:0005524">
    <property type="term" value="F:ATP binding"/>
    <property type="evidence" value="ECO:0007669"/>
    <property type="project" value="UniProtKB-KW"/>
</dbReference>
<dbReference type="InterPro" id="IPR011709">
    <property type="entry name" value="DEAD-box_helicase_OB_fold"/>
</dbReference>
<dbReference type="GO" id="GO:0003723">
    <property type="term" value="F:RNA binding"/>
    <property type="evidence" value="ECO:0007669"/>
    <property type="project" value="TreeGrafter"/>
</dbReference>
<proteinExistence type="predicted"/>
<evidence type="ECO:0000259" key="7">
    <source>
        <dbReference type="PROSITE" id="PS51194"/>
    </source>
</evidence>
<evidence type="ECO:0000259" key="6">
    <source>
        <dbReference type="PROSITE" id="PS51192"/>
    </source>
</evidence>
<dbReference type="OMA" id="FERSRTQ"/>
<dbReference type="Gene3D" id="1.20.120.1080">
    <property type="match status" value="1"/>
</dbReference>
<feature type="compositionally biased region" description="Basic and acidic residues" evidence="5">
    <location>
        <begin position="90"/>
        <end position="110"/>
    </location>
</feature>
<dbReference type="OrthoDB" id="10253254at2759"/>
<dbReference type="Proteomes" id="UP000887568">
    <property type="component" value="Unplaced"/>
</dbReference>
<dbReference type="FunFam" id="3.40.50.300:FF:000540">
    <property type="entry name" value="probable ATP-dependent RNA helicase DHX34"/>
    <property type="match status" value="1"/>
</dbReference>
<sequence length="1409" mass="161708">MDEHYIIILVDIIHAYCHWGKMLYLTMLTEPVMETLEIRAIEVSFQYVKLLGVLHKSRSDPNKMEPLKSSDKSGRHNPRRNHSRHRHRHGEREPKDKMRDTSYDGRDSRQSRRRRADKNDDSRSRTEKHPSRGRMPDRQKDKKRAYHSSSSRSRHRSRDGTRASSTRKGPSKRSETSRGKKRGKKRARKGKVSKAWNLYGYTADDIPVPEKSSRDVEHSSRQTDPNADEGLSRTHPWDEDRTLRPQDSRHESGNCSSKEHLEVEKSSRDNDGMFDWKRHRRELDAIFFRDDSIIKRKSEDYHDFWKFLERYQAFQFKLSASQPHRDKNDVEDKEKSVKSAVLGLPLKYDKRQRINMTLKLRGVEEAERRSKWLTSKKDDEDELTTERIKEFSKVLLYYVDFSQKQQFAKLSKLLHDRANLPIARYQDMIVQATRANQVVIVAGDTGCGKSTQVPQYLMKAGFDGIACTQPRRIACISLAKRVGYETLHEYGMEVGYQIRFEASKSSSTKILFLTEGLLLRQLSLDPTLQQYNVIILDEVHERHLHGDFLLGVLRCLLEQREDLKLVLMSATINIGLFSGYFDKAPVIQVPGRLFPIKLEYVPISIEEQSSKSEKLDPRPYLRIMQQIDMKYPATERGDLLIFLSGMSEISSVTEAAKLYAAKTQRWIVLALHSTLSVAEQDKVFDIAPEGVRKCIVSTNIAETSVTIDGIRFITDSGKVKEMSYNAEAKMQQLQEFWISRASAEQRKGRAGRTGPGVCFRLYEESQYNDFQEYSTPEIHRVPLDSLILQMMALGLHDARKFPFIEPPPATSIESSILFLKEQGALTKEETLTPIGRLLADLPVDVVIGKMLIMATVFKMIEPVLCIAAALSVQSPFTSRAHRDSEAMTARRPLESDHGDPFTLLNTFDEWIQVKAKGQPSRKWCKRRGLEEQRFYEMSKLKRQFEDLLRDHNLVERLSDPSDRRYSSAERYKRNLEKKKLRDLKKKEHSGPKKRKYLRLGQEDLDASDEEEEQPGSDLKSLEFKLTHNLNRLQTTASLNRSFTLQELNLLKVILCSGLYPQLAIADDCNSYRRECDQVFHTKAKGFVLLHPTGVFANNPSALEPPEEKDEAGNSSSRGVRSSRHQLIAYVSLLETNKPYLVNTMRVPALQTVLLYANCLDTNQACTRIVVDEWIEFTIDDADTAEHVMSGVIQLRAAWLQLLEMRLQDTNRSRQDDITDASNLRVLHQERLLSSKLAEFLDCHVEYTMRKLGSTELQNLYIGPNKGQGSQDAFFTSQSKDGRPHPTKGGTQVNDYLTYGCLYNVASDPLGEYSSVVRRHWTCPHCTETLIITTLEKLQHEAECLQHSQGAKDEAQVAAEKTLSNHGNSSGMATLTRQYQCPTCNEEFSLTSSEILKHKRMHAKETTADA</sequence>